<dbReference type="SUPFAM" id="SSF53098">
    <property type="entry name" value="Ribonuclease H-like"/>
    <property type="match status" value="1"/>
</dbReference>
<evidence type="ECO:0000259" key="1">
    <source>
        <dbReference type="PROSITE" id="PS50994"/>
    </source>
</evidence>
<sequence length="75" mass="8661">MIMALDHFSKWAKAEAVQSITTQQAISFVSKNIFIRFGIPKVIITDNGTQFASSKFKDFCRKWDIDLRFSSTYHP</sequence>
<accession>Q5XNQ3</accession>
<name>Q5XNQ3_MANES</name>
<evidence type="ECO:0000313" key="2">
    <source>
        <dbReference type="EMBL" id="AAU89388.1"/>
    </source>
</evidence>
<dbReference type="Gene3D" id="3.30.420.10">
    <property type="entry name" value="Ribonuclease H-like superfamily/Ribonuclease H"/>
    <property type="match status" value="1"/>
</dbReference>
<dbReference type="PANTHER" id="PTHR37984:SF5">
    <property type="entry name" value="PROTEIN NYNRIN-LIKE"/>
    <property type="match status" value="1"/>
</dbReference>
<dbReference type="Pfam" id="PF00665">
    <property type="entry name" value="rve"/>
    <property type="match status" value="1"/>
</dbReference>
<organism evidence="2">
    <name type="scientific">Manihot esculenta</name>
    <name type="common">Cassava</name>
    <name type="synonym">Jatropha manihot</name>
    <dbReference type="NCBI Taxonomy" id="3983"/>
    <lineage>
        <taxon>Eukaryota</taxon>
        <taxon>Viridiplantae</taxon>
        <taxon>Streptophyta</taxon>
        <taxon>Embryophyta</taxon>
        <taxon>Tracheophyta</taxon>
        <taxon>Spermatophyta</taxon>
        <taxon>Magnoliopsida</taxon>
        <taxon>eudicotyledons</taxon>
        <taxon>Gunneridae</taxon>
        <taxon>Pentapetalae</taxon>
        <taxon>rosids</taxon>
        <taxon>fabids</taxon>
        <taxon>Malpighiales</taxon>
        <taxon>Euphorbiaceae</taxon>
        <taxon>Crotonoideae</taxon>
        <taxon>Manihoteae</taxon>
        <taxon>Manihot</taxon>
    </lineage>
</organism>
<feature type="domain" description="Integrase catalytic" evidence="1">
    <location>
        <begin position="1"/>
        <end position="75"/>
    </location>
</feature>
<dbReference type="PROSITE" id="PS50994">
    <property type="entry name" value="INTEGRASE"/>
    <property type="match status" value="1"/>
</dbReference>
<dbReference type="InterPro" id="IPR001584">
    <property type="entry name" value="Integrase_cat-core"/>
</dbReference>
<dbReference type="GO" id="GO:0003676">
    <property type="term" value="F:nucleic acid binding"/>
    <property type="evidence" value="ECO:0007669"/>
    <property type="project" value="InterPro"/>
</dbReference>
<dbReference type="EMBL" id="AY745766">
    <property type="protein sequence ID" value="AAU89388.1"/>
    <property type="molecule type" value="Genomic_DNA"/>
</dbReference>
<reference evidence="2" key="1">
    <citation type="journal article" date="2004" name="Fitopatol. Colomb.">
        <title>Search of resistance gene analogs associated with the resistance to Cassava Bacterial Blight.</title>
        <authorList>
            <person name="Hurtado P.X."/>
            <person name="Alvarez E."/>
        </authorList>
    </citation>
    <scope>NUCLEOTIDE SEQUENCE</scope>
</reference>
<protein>
    <submittedName>
        <fullName evidence="2">X-LRR protein</fullName>
    </submittedName>
</protein>
<dbReference type="InterPro" id="IPR050951">
    <property type="entry name" value="Retrovirus_Pol_polyprotein"/>
</dbReference>
<dbReference type="GO" id="GO:0015074">
    <property type="term" value="P:DNA integration"/>
    <property type="evidence" value="ECO:0007669"/>
    <property type="project" value="InterPro"/>
</dbReference>
<dbReference type="InterPro" id="IPR012337">
    <property type="entry name" value="RNaseH-like_sf"/>
</dbReference>
<dbReference type="InterPro" id="IPR036397">
    <property type="entry name" value="RNaseH_sf"/>
</dbReference>
<dbReference type="PANTHER" id="PTHR37984">
    <property type="entry name" value="PROTEIN CBG26694"/>
    <property type="match status" value="1"/>
</dbReference>
<proteinExistence type="predicted"/>
<dbReference type="AlphaFoldDB" id="Q5XNQ3"/>